<evidence type="ECO:0000256" key="6">
    <source>
        <dbReference type="ARBA" id="ARBA00023012"/>
    </source>
</evidence>
<keyword evidence="4" id="KW-0808">Transferase</keyword>
<dbReference type="SUPFAM" id="SSF55874">
    <property type="entry name" value="ATPase domain of HSP90 chaperone/DNA topoisomerase II/histidine kinase"/>
    <property type="match status" value="1"/>
</dbReference>
<comment type="catalytic activity">
    <reaction evidence="1">
        <text>ATP + protein L-histidine = ADP + protein N-phospho-L-histidine.</text>
        <dbReference type="EC" id="2.7.13.3"/>
    </reaction>
</comment>
<keyword evidence="7" id="KW-0472">Membrane</keyword>
<dbReference type="InterPro" id="IPR036890">
    <property type="entry name" value="HATPase_C_sf"/>
</dbReference>
<name>A0A698FSP0_CAMLA</name>
<evidence type="ECO:0000256" key="4">
    <source>
        <dbReference type="ARBA" id="ARBA00022679"/>
    </source>
</evidence>
<dbReference type="CDD" id="cd00082">
    <property type="entry name" value="HisKA"/>
    <property type="match status" value="1"/>
</dbReference>
<dbReference type="InterPro" id="IPR004358">
    <property type="entry name" value="Sig_transdc_His_kin-like_C"/>
</dbReference>
<proteinExistence type="predicted"/>
<accession>A0A698FSP0</accession>
<evidence type="ECO:0000313" key="9">
    <source>
        <dbReference type="EMBL" id="ECW8954060.1"/>
    </source>
</evidence>
<dbReference type="InterPro" id="IPR036097">
    <property type="entry name" value="HisK_dim/P_sf"/>
</dbReference>
<keyword evidence="5 9" id="KW-0418">Kinase</keyword>
<dbReference type="PROSITE" id="PS50109">
    <property type="entry name" value="HIS_KIN"/>
    <property type="match status" value="1"/>
</dbReference>
<dbReference type="PANTHER" id="PTHR45453">
    <property type="entry name" value="PHOSPHATE REGULON SENSOR PROTEIN PHOR"/>
    <property type="match status" value="1"/>
</dbReference>
<gene>
    <name evidence="9" type="ORF">F5R70_01160</name>
</gene>
<dbReference type="PRINTS" id="PR00344">
    <property type="entry name" value="BCTRLSENSOR"/>
</dbReference>
<dbReference type="SUPFAM" id="SSF47384">
    <property type="entry name" value="Homodimeric domain of signal transducing histidine kinase"/>
    <property type="match status" value="1"/>
</dbReference>
<keyword evidence="6" id="KW-0902">Two-component regulatory system</keyword>
<organism evidence="9 10">
    <name type="scientific">Campylobacter lari</name>
    <dbReference type="NCBI Taxonomy" id="201"/>
    <lineage>
        <taxon>Bacteria</taxon>
        <taxon>Pseudomonadati</taxon>
        <taxon>Campylobacterota</taxon>
        <taxon>Epsilonproteobacteria</taxon>
        <taxon>Campylobacterales</taxon>
        <taxon>Campylobacteraceae</taxon>
        <taxon>Campylobacter</taxon>
    </lineage>
</organism>
<dbReference type="Pfam" id="PF02518">
    <property type="entry name" value="HATPase_c"/>
    <property type="match status" value="1"/>
</dbReference>
<dbReference type="EC" id="2.7.13.3" evidence="2"/>
<evidence type="ECO:0000256" key="3">
    <source>
        <dbReference type="ARBA" id="ARBA00022553"/>
    </source>
</evidence>
<dbReference type="GO" id="GO:0004721">
    <property type="term" value="F:phosphoprotein phosphatase activity"/>
    <property type="evidence" value="ECO:0007669"/>
    <property type="project" value="TreeGrafter"/>
</dbReference>
<evidence type="ECO:0000256" key="7">
    <source>
        <dbReference type="SAM" id="Phobius"/>
    </source>
</evidence>
<dbReference type="Gene3D" id="1.10.287.130">
    <property type="match status" value="1"/>
</dbReference>
<sequence>MLIKGEEGIAMYEAKRVAWQILSLYLVSIGSVLIVLFGVWYAKLIEELVTEHSIKLRQEYRFVILQMEKLRFEPIEKGARKIAQISNIKFAIFDRTKVYFSNLDLPAQTTFFKLNNANIYNNDTLIYVADVNLNNLLLANTQGQDALEVLGDVNRLRVLVQGDDISKELGFIRFKVALAMIFSLIFVSITGYLILKFALKPLEMRIRFLNNFIKDTTHEINTPISAILLSVESLERKKNFEEIKALKRVKIAALTLSHLYSDLTFLNFSQAYEAKKDWIFLKDLIKERMEYFKIFLEQKNITLDLVLENDGKIYANKDQFFKMFDNLINNSIKYNVKNGQIAIILLEQKLIIEDSGCGIAKENLANIFDRYSRFNEHQGGFGIGLSLVDTICKDHNIDIKVESELNKGTKFILTWKN</sequence>
<dbReference type="GO" id="GO:0016036">
    <property type="term" value="P:cellular response to phosphate starvation"/>
    <property type="evidence" value="ECO:0007669"/>
    <property type="project" value="TreeGrafter"/>
</dbReference>
<dbReference type="SMART" id="SM00387">
    <property type="entry name" value="HATPase_c"/>
    <property type="match status" value="1"/>
</dbReference>
<dbReference type="GO" id="GO:0000155">
    <property type="term" value="F:phosphorelay sensor kinase activity"/>
    <property type="evidence" value="ECO:0007669"/>
    <property type="project" value="InterPro"/>
</dbReference>
<dbReference type="InterPro" id="IPR003661">
    <property type="entry name" value="HisK_dim/P_dom"/>
</dbReference>
<reference evidence="9 10" key="1">
    <citation type="submission" date="2019-09" db="EMBL/GenBank/DDBJ databases">
        <authorList>
            <consortium name="PulseNet: The National Subtyping Network for Foodborne Disease Surveillance"/>
            <person name="Tarr C.L."/>
            <person name="Trees E."/>
            <person name="Katz L.S."/>
            <person name="Carleton-Romer H.A."/>
            <person name="Stroika S."/>
            <person name="Kucerova Z."/>
            <person name="Roache K.F."/>
            <person name="Sabol A.L."/>
            <person name="Besser J."/>
            <person name="Gerner-Smidt P."/>
        </authorList>
    </citation>
    <scope>NUCLEOTIDE SEQUENCE [LARGE SCALE GENOMIC DNA]</scope>
    <source>
        <strain evidence="9 10">PNUSAC011760</strain>
    </source>
</reference>
<protein>
    <recommendedName>
        <fullName evidence="2">histidine kinase</fullName>
        <ecNumber evidence="2">2.7.13.3</ecNumber>
    </recommendedName>
</protein>
<keyword evidence="3" id="KW-0597">Phosphoprotein</keyword>
<dbReference type="GO" id="GO:0005886">
    <property type="term" value="C:plasma membrane"/>
    <property type="evidence" value="ECO:0007669"/>
    <property type="project" value="TreeGrafter"/>
</dbReference>
<evidence type="ECO:0000313" key="10">
    <source>
        <dbReference type="Proteomes" id="UP000440714"/>
    </source>
</evidence>
<evidence type="ECO:0000256" key="5">
    <source>
        <dbReference type="ARBA" id="ARBA00022777"/>
    </source>
</evidence>
<feature type="transmembrane region" description="Helical" evidence="7">
    <location>
        <begin position="176"/>
        <end position="199"/>
    </location>
</feature>
<keyword evidence="7" id="KW-0812">Transmembrane</keyword>
<dbReference type="SMART" id="SM00388">
    <property type="entry name" value="HisKA"/>
    <property type="match status" value="1"/>
</dbReference>
<dbReference type="InterPro" id="IPR003594">
    <property type="entry name" value="HATPase_dom"/>
</dbReference>
<dbReference type="InterPro" id="IPR050351">
    <property type="entry name" value="BphY/WalK/GraS-like"/>
</dbReference>
<evidence type="ECO:0000256" key="2">
    <source>
        <dbReference type="ARBA" id="ARBA00012438"/>
    </source>
</evidence>
<dbReference type="AlphaFoldDB" id="A0A698FSP0"/>
<dbReference type="InterPro" id="IPR005467">
    <property type="entry name" value="His_kinase_dom"/>
</dbReference>
<comment type="caution">
    <text evidence="9">The sequence shown here is derived from an EMBL/GenBank/DDBJ whole genome shotgun (WGS) entry which is preliminary data.</text>
</comment>
<dbReference type="Proteomes" id="UP000440714">
    <property type="component" value="Unassembled WGS sequence"/>
</dbReference>
<dbReference type="PANTHER" id="PTHR45453:SF1">
    <property type="entry name" value="PHOSPHATE REGULON SENSOR PROTEIN PHOR"/>
    <property type="match status" value="1"/>
</dbReference>
<evidence type="ECO:0000259" key="8">
    <source>
        <dbReference type="PROSITE" id="PS50109"/>
    </source>
</evidence>
<feature type="transmembrane region" description="Helical" evidence="7">
    <location>
        <begin position="21"/>
        <end position="42"/>
    </location>
</feature>
<dbReference type="RefSeq" id="WP_214098064.1">
    <property type="nucleotide sequence ID" value="NZ_JAHCYQ010000025.1"/>
</dbReference>
<dbReference type="Pfam" id="PF00512">
    <property type="entry name" value="HisKA"/>
    <property type="match status" value="1"/>
</dbReference>
<feature type="domain" description="Histidine kinase" evidence="8">
    <location>
        <begin position="215"/>
        <end position="417"/>
    </location>
</feature>
<dbReference type="Gene3D" id="3.30.565.10">
    <property type="entry name" value="Histidine kinase-like ATPase, C-terminal domain"/>
    <property type="match status" value="1"/>
</dbReference>
<dbReference type="EMBL" id="AAKYAN010000001">
    <property type="protein sequence ID" value="ECW8954060.1"/>
    <property type="molecule type" value="Genomic_DNA"/>
</dbReference>
<evidence type="ECO:0000256" key="1">
    <source>
        <dbReference type="ARBA" id="ARBA00000085"/>
    </source>
</evidence>
<keyword evidence="7" id="KW-1133">Transmembrane helix</keyword>